<organism evidence="8">
    <name type="scientific">marine sediment metagenome</name>
    <dbReference type="NCBI Taxonomy" id="412755"/>
    <lineage>
        <taxon>unclassified sequences</taxon>
        <taxon>metagenomes</taxon>
        <taxon>ecological metagenomes</taxon>
    </lineage>
</organism>
<gene>
    <name evidence="8" type="ORF">S01H4_46454</name>
</gene>
<sequence>MSKLFGTFGVRGLANRELTPKLAFELGLALATHLNGKGKIAVGHDNRTSSEMLEHALIAGLTAGGCEALKLGLTPTPVLSFAIRHFSCDAGIIITASHNPPEYNGIKFWDSEGAGFERKREREIERIVFKGGKRADWQHIGRVSEADPL</sequence>
<evidence type="ECO:0000256" key="4">
    <source>
        <dbReference type="ARBA" id="ARBA00022723"/>
    </source>
</evidence>
<name>X1B6X2_9ZZZZ</name>
<evidence type="ECO:0000256" key="1">
    <source>
        <dbReference type="ARBA" id="ARBA00001946"/>
    </source>
</evidence>
<dbReference type="PROSITE" id="PS00710">
    <property type="entry name" value="PGM_PMM"/>
    <property type="match status" value="1"/>
</dbReference>
<comment type="similarity">
    <text evidence="2">Belongs to the phosphohexose mutase family.</text>
</comment>
<dbReference type="GO" id="GO:0016868">
    <property type="term" value="F:intramolecular phosphotransferase activity"/>
    <property type="evidence" value="ECO:0007669"/>
    <property type="project" value="InterPro"/>
</dbReference>
<accession>X1B6X2</accession>
<evidence type="ECO:0000313" key="8">
    <source>
        <dbReference type="EMBL" id="GAG91489.1"/>
    </source>
</evidence>
<dbReference type="FunFam" id="3.40.120.10:FF:000001">
    <property type="entry name" value="Phosphoglucosamine mutase"/>
    <property type="match status" value="1"/>
</dbReference>
<protein>
    <recommendedName>
        <fullName evidence="7">Alpha-D-phosphohexomutase alpha/beta/alpha domain-containing protein</fullName>
    </recommendedName>
</protein>
<reference evidence="8" key="1">
    <citation type="journal article" date="2014" name="Front. Microbiol.">
        <title>High frequency of phylogenetically diverse reductive dehalogenase-homologous genes in deep subseafloor sedimentary metagenomes.</title>
        <authorList>
            <person name="Kawai M."/>
            <person name="Futagami T."/>
            <person name="Toyoda A."/>
            <person name="Takaki Y."/>
            <person name="Nishi S."/>
            <person name="Hori S."/>
            <person name="Arai W."/>
            <person name="Tsubouchi T."/>
            <person name="Morono Y."/>
            <person name="Uchiyama I."/>
            <person name="Ito T."/>
            <person name="Fujiyama A."/>
            <person name="Inagaki F."/>
            <person name="Takami H."/>
        </authorList>
    </citation>
    <scope>NUCLEOTIDE SEQUENCE</scope>
    <source>
        <strain evidence="8">Expedition CK06-06</strain>
    </source>
</reference>
<keyword evidence="6" id="KW-0413">Isomerase</keyword>
<evidence type="ECO:0000256" key="2">
    <source>
        <dbReference type="ARBA" id="ARBA00010231"/>
    </source>
</evidence>
<evidence type="ECO:0000259" key="7">
    <source>
        <dbReference type="Pfam" id="PF02878"/>
    </source>
</evidence>
<dbReference type="EMBL" id="BART01025959">
    <property type="protein sequence ID" value="GAG91489.1"/>
    <property type="molecule type" value="Genomic_DNA"/>
</dbReference>
<dbReference type="InterPro" id="IPR016066">
    <property type="entry name" value="A-D-PHexomutase_CS"/>
</dbReference>
<feature type="non-terminal residue" evidence="8">
    <location>
        <position position="149"/>
    </location>
</feature>
<evidence type="ECO:0000256" key="5">
    <source>
        <dbReference type="ARBA" id="ARBA00022842"/>
    </source>
</evidence>
<dbReference type="Gene3D" id="3.40.120.10">
    <property type="entry name" value="Alpha-D-Glucose-1,6-Bisphosphate, subunit A, domain 3"/>
    <property type="match status" value="1"/>
</dbReference>
<dbReference type="GO" id="GO:0000287">
    <property type="term" value="F:magnesium ion binding"/>
    <property type="evidence" value="ECO:0007669"/>
    <property type="project" value="InterPro"/>
</dbReference>
<keyword evidence="5" id="KW-0460">Magnesium</keyword>
<dbReference type="InterPro" id="IPR016055">
    <property type="entry name" value="A-D-PHexomutase_a/b/a-I/II/III"/>
</dbReference>
<comment type="cofactor">
    <cofactor evidence="1">
        <name>Mg(2+)</name>
        <dbReference type="ChEBI" id="CHEBI:18420"/>
    </cofactor>
</comment>
<dbReference type="PANTHER" id="PTHR43771:SF1">
    <property type="entry name" value="PHOSPHOMANNOMUTASE"/>
    <property type="match status" value="1"/>
</dbReference>
<evidence type="ECO:0000256" key="6">
    <source>
        <dbReference type="ARBA" id="ARBA00023235"/>
    </source>
</evidence>
<evidence type="ECO:0000256" key="3">
    <source>
        <dbReference type="ARBA" id="ARBA00022553"/>
    </source>
</evidence>
<comment type="caution">
    <text evidence="8">The sequence shown here is derived from an EMBL/GenBank/DDBJ whole genome shotgun (WGS) entry which is preliminary data.</text>
</comment>
<keyword evidence="4" id="KW-0479">Metal-binding</keyword>
<dbReference type="GO" id="GO:0005975">
    <property type="term" value="P:carbohydrate metabolic process"/>
    <property type="evidence" value="ECO:0007669"/>
    <property type="project" value="InterPro"/>
</dbReference>
<feature type="domain" description="Alpha-D-phosphohexomutase alpha/beta/alpha" evidence="7">
    <location>
        <begin position="3"/>
        <end position="132"/>
    </location>
</feature>
<dbReference type="Pfam" id="PF02878">
    <property type="entry name" value="PGM_PMM_I"/>
    <property type="match status" value="1"/>
</dbReference>
<dbReference type="SUPFAM" id="SSF53738">
    <property type="entry name" value="Phosphoglucomutase, first 3 domains"/>
    <property type="match status" value="1"/>
</dbReference>
<dbReference type="InterPro" id="IPR005844">
    <property type="entry name" value="A-D-PHexomutase_a/b/a-I"/>
</dbReference>
<dbReference type="AlphaFoldDB" id="X1B6X2"/>
<dbReference type="PANTHER" id="PTHR43771">
    <property type="entry name" value="PHOSPHOMANNOMUTASE"/>
    <property type="match status" value="1"/>
</dbReference>
<keyword evidence="3" id="KW-0597">Phosphoprotein</keyword>
<proteinExistence type="inferred from homology"/>